<reference evidence="10 11" key="1">
    <citation type="submission" date="2016-08" db="EMBL/GenBank/DDBJ databases">
        <title>Novel Firmicute Genomes.</title>
        <authorList>
            <person name="Poppleton D.I."/>
            <person name="Gribaldo S."/>
        </authorList>
    </citation>
    <scope>NUCLEOTIDE SEQUENCE [LARGE SCALE GENOMIC DNA]</scope>
    <source>
        <strain evidence="10 11">RAOx-1</strain>
    </source>
</reference>
<comment type="caution">
    <text evidence="10">The sequence shown here is derived from an EMBL/GenBank/DDBJ whole genome shotgun (WGS) entry which is preliminary data.</text>
</comment>
<dbReference type="PANTHER" id="PTHR43065:SF10">
    <property type="entry name" value="PEROXIDE STRESS-ACTIVATED HISTIDINE KINASE MAK3"/>
    <property type="match status" value="1"/>
</dbReference>
<evidence type="ECO:0000256" key="2">
    <source>
        <dbReference type="ARBA" id="ARBA00012438"/>
    </source>
</evidence>
<dbReference type="CDD" id="cd00075">
    <property type="entry name" value="HATPase"/>
    <property type="match status" value="1"/>
</dbReference>
<dbReference type="Proteomes" id="UP000284219">
    <property type="component" value="Unassembled WGS sequence"/>
</dbReference>
<dbReference type="InterPro" id="IPR004358">
    <property type="entry name" value="Sig_transdc_His_kin-like_C"/>
</dbReference>
<dbReference type="SUPFAM" id="SSF47384">
    <property type="entry name" value="Homodimeric domain of signal transducing histidine kinase"/>
    <property type="match status" value="1"/>
</dbReference>
<dbReference type="InterPro" id="IPR003594">
    <property type="entry name" value="HATPase_dom"/>
</dbReference>
<dbReference type="EMBL" id="MCHY01000001">
    <property type="protein sequence ID" value="RKD27043.1"/>
    <property type="molecule type" value="Genomic_DNA"/>
</dbReference>
<feature type="domain" description="Histidine kinase" evidence="9">
    <location>
        <begin position="155"/>
        <end position="369"/>
    </location>
</feature>
<dbReference type="SMART" id="SM00388">
    <property type="entry name" value="HisKA"/>
    <property type="match status" value="1"/>
</dbReference>
<dbReference type="Gene3D" id="3.30.565.10">
    <property type="entry name" value="Histidine kinase-like ATPase, C-terminal domain"/>
    <property type="match status" value="1"/>
</dbReference>
<evidence type="ECO:0000256" key="8">
    <source>
        <dbReference type="ARBA" id="ARBA00023012"/>
    </source>
</evidence>
<evidence type="ECO:0000256" key="5">
    <source>
        <dbReference type="ARBA" id="ARBA00022741"/>
    </source>
</evidence>
<dbReference type="GO" id="GO:0000155">
    <property type="term" value="F:phosphorelay sensor kinase activity"/>
    <property type="evidence" value="ECO:0007669"/>
    <property type="project" value="InterPro"/>
</dbReference>
<organism evidence="10 11">
    <name type="scientific">Ammoniphilus oxalaticus</name>
    <dbReference type="NCBI Taxonomy" id="66863"/>
    <lineage>
        <taxon>Bacteria</taxon>
        <taxon>Bacillati</taxon>
        <taxon>Bacillota</taxon>
        <taxon>Bacilli</taxon>
        <taxon>Bacillales</taxon>
        <taxon>Paenibacillaceae</taxon>
        <taxon>Aneurinibacillus group</taxon>
        <taxon>Ammoniphilus</taxon>
    </lineage>
</organism>
<evidence type="ECO:0000256" key="1">
    <source>
        <dbReference type="ARBA" id="ARBA00000085"/>
    </source>
</evidence>
<dbReference type="InterPro" id="IPR036097">
    <property type="entry name" value="HisK_dim/P_sf"/>
</dbReference>
<evidence type="ECO:0000313" key="10">
    <source>
        <dbReference type="EMBL" id="RKD27043.1"/>
    </source>
</evidence>
<name>A0A419SRH2_9BACL</name>
<dbReference type="PROSITE" id="PS50109">
    <property type="entry name" value="HIS_KIN"/>
    <property type="match status" value="1"/>
</dbReference>
<gene>
    <name evidence="10" type="ORF">BEP19_00270</name>
</gene>
<dbReference type="CDD" id="cd00082">
    <property type="entry name" value="HisKA"/>
    <property type="match status" value="1"/>
</dbReference>
<keyword evidence="6" id="KW-0418">Kinase</keyword>
<keyword evidence="8" id="KW-0902">Two-component regulatory system</keyword>
<proteinExistence type="predicted"/>
<keyword evidence="5" id="KW-0547">Nucleotide-binding</keyword>
<evidence type="ECO:0000256" key="4">
    <source>
        <dbReference type="ARBA" id="ARBA00022679"/>
    </source>
</evidence>
<evidence type="ECO:0000313" key="11">
    <source>
        <dbReference type="Proteomes" id="UP000284219"/>
    </source>
</evidence>
<dbReference type="EC" id="2.7.13.3" evidence="2"/>
<keyword evidence="3" id="KW-0597">Phosphoprotein</keyword>
<dbReference type="Pfam" id="PF02518">
    <property type="entry name" value="HATPase_c"/>
    <property type="match status" value="1"/>
</dbReference>
<dbReference type="InterPro" id="IPR003661">
    <property type="entry name" value="HisK_dim/P_dom"/>
</dbReference>
<keyword evidence="7" id="KW-0067">ATP-binding</keyword>
<dbReference type="SMART" id="SM00387">
    <property type="entry name" value="HATPase_c"/>
    <property type="match status" value="1"/>
</dbReference>
<comment type="catalytic activity">
    <reaction evidence="1">
        <text>ATP + protein L-histidine = ADP + protein N-phospho-L-histidine.</text>
        <dbReference type="EC" id="2.7.13.3"/>
    </reaction>
</comment>
<dbReference type="AlphaFoldDB" id="A0A419SRH2"/>
<evidence type="ECO:0000256" key="7">
    <source>
        <dbReference type="ARBA" id="ARBA00022840"/>
    </source>
</evidence>
<keyword evidence="4" id="KW-0808">Transferase</keyword>
<dbReference type="SUPFAM" id="SSF55874">
    <property type="entry name" value="ATPase domain of HSP90 chaperone/DNA topoisomerase II/histidine kinase"/>
    <property type="match status" value="1"/>
</dbReference>
<dbReference type="Pfam" id="PF00512">
    <property type="entry name" value="HisKA"/>
    <property type="match status" value="1"/>
</dbReference>
<dbReference type="InterPro" id="IPR036890">
    <property type="entry name" value="HATPase_C_sf"/>
</dbReference>
<keyword evidence="11" id="KW-1185">Reference proteome</keyword>
<dbReference type="PRINTS" id="PR00344">
    <property type="entry name" value="BCTRLSENSOR"/>
</dbReference>
<dbReference type="OrthoDB" id="9815750at2"/>
<protein>
    <recommendedName>
        <fullName evidence="2">histidine kinase</fullName>
        <ecNumber evidence="2">2.7.13.3</ecNumber>
    </recommendedName>
</protein>
<accession>A0A419SRH2</accession>
<dbReference type="Gene3D" id="1.10.287.130">
    <property type="match status" value="1"/>
</dbReference>
<dbReference type="GO" id="GO:0005524">
    <property type="term" value="F:ATP binding"/>
    <property type="evidence" value="ECO:0007669"/>
    <property type="project" value="UniProtKB-KW"/>
</dbReference>
<evidence type="ECO:0000259" key="9">
    <source>
        <dbReference type="PROSITE" id="PS50109"/>
    </source>
</evidence>
<dbReference type="RefSeq" id="WP_120187864.1">
    <property type="nucleotide sequence ID" value="NZ_MCHY01000001.1"/>
</dbReference>
<sequence length="380" mass="44377">MLSTARALRGELFCFAHDYVEEIFKHSPNYEFVFDEKRTEMKEMLQQALMFVMEAIEDKSIGMEGIIAFAHSYAEHYIIYFHDAESFIRDCSELKHRFIHHIIYPNVKGEKLERALAIMNCFVDEFLIRILKEKQFELERMEVEKFNAIGNMASGMAHELRNPITSIKGFLKLIYELHPHPEEIHQYYTIIEDEVKRLDYILERFLSLSKRKNVPMKREFDKVDVAQLIERSISLFEFEFIRLSIEQDVLIEPRALVLGNGKELEQTFINIIKNACEEFQVSPDQKNKTLKISCIVKQDRIFILFFNNGNPIKPEAAKDIFNPFFTTKESGTGLGLAICKQIIEAHGGKIVIYPEVDGTAVEVRLPRYIGESDEEEWLES</sequence>
<dbReference type="PANTHER" id="PTHR43065">
    <property type="entry name" value="SENSOR HISTIDINE KINASE"/>
    <property type="match status" value="1"/>
</dbReference>
<evidence type="ECO:0000256" key="3">
    <source>
        <dbReference type="ARBA" id="ARBA00022553"/>
    </source>
</evidence>
<evidence type="ECO:0000256" key="6">
    <source>
        <dbReference type="ARBA" id="ARBA00022777"/>
    </source>
</evidence>
<dbReference type="InterPro" id="IPR005467">
    <property type="entry name" value="His_kinase_dom"/>
</dbReference>